<dbReference type="GO" id="GO:0008914">
    <property type="term" value="F:leucyl-tRNA--protein transferase activity"/>
    <property type="evidence" value="ECO:0007669"/>
    <property type="project" value="UniProtKB-UniRule"/>
</dbReference>
<dbReference type="NCBIfam" id="TIGR00667">
    <property type="entry name" value="aat"/>
    <property type="match status" value="1"/>
</dbReference>
<keyword evidence="17" id="KW-1185">Reference proteome</keyword>
<name>A0A1Z4VT36_9GAMM</name>
<organism evidence="16 17">
    <name type="scientific">Thiohalobacter thiocyanaticus</name>
    <dbReference type="NCBI Taxonomy" id="585455"/>
    <lineage>
        <taxon>Bacteria</taxon>
        <taxon>Pseudomonadati</taxon>
        <taxon>Pseudomonadota</taxon>
        <taxon>Gammaproteobacteria</taxon>
        <taxon>Thiohalobacterales</taxon>
        <taxon>Thiohalobacteraceae</taxon>
        <taxon>Thiohalobacter</taxon>
    </lineage>
</organism>
<evidence type="ECO:0000256" key="5">
    <source>
        <dbReference type="ARBA" id="ARBA00050607"/>
    </source>
</evidence>
<comment type="catalytic activity">
    <reaction evidence="5 15">
        <text>L-phenylalanyl-tRNA(Phe) + an N-terminal L-alpha-aminoacyl-[protein] = an N-terminal L-phenylalanyl-L-alpha-aminoacyl-[protein] + tRNA(Phe)</text>
        <dbReference type="Rhea" id="RHEA:43632"/>
        <dbReference type="Rhea" id="RHEA-COMP:9668"/>
        <dbReference type="Rhea" id="RHEA-COMP:9699"/>
        <dbReference type="Rhea" id="RHEA-COMP:10636"/>
        <dbReference type="Rhea" id="RHEA-COMP:10637"/>
        <dbReference type="ChEBI" id="CHEBI:78442"/>
        <dbReference type="ChEBI" id="CHEBI:78531"/>
        <dbReference type="ChEBI" id="CHEBI:78597"/>
        <dbReference type="ChEBI" id="CHEBI:83561"/>
        <dbReference type="EC" id="2.3.2.6"/>
    </reaction>
</comment>
<dbReference type="PANTHER" id="PTHR30098">
    <property type="entry name" value="LEUCYL/PHENYLALANYL-TRNA--PROTEIN TRANSFERASE"/>
    <property type="match status" value="1"/>
</dbReference>
<keyword evidence="2 15" id="KW-0963">Cytoplasm</keyword>
<dbReference type="Pfam" id="PF03588">
    <property type="entry name" value="Leu_Phe_trans"/>
    <property type="match status" value="1"/>
</dbReference>
<evidence type="ECO:0000256" key="12">
    <source>
        <dbReference type="ARBA" id="ARBA00077136"/>
    </source>
</evidence>
<dbReference type="InterPro" id="IPR042203">
    <property type="entry name" value="Leu/Phe-tRNA_Trfase_C"/>
</dbReference>
<evidence type="ECO:0000256" key="4">
    <source>
        <dbReference type="ARBA" id="ARBA00023315"/>
    </source>
</evidence>
<dbReference type="FunFam" id="3.40.630.70:FF:000001">
    <property type="entry name" value="Leucyl/phenylalanyl-tRNA--protein transferase"/>
    <property type="match status" value="1"/>
</dbReference>
<dbReference type="SUPFAM" id="SSF55729">
    <property type="entry name" value="Acyl-CoA N-acyltransferases (Nat)"/>
    <property type="match status" value="1"/>
</dbReference>
<evidence type="ECO:0000256" key="6">
    <source>
        <dbReference type="ARBA" id="ARBA00050652"/>
    </source>
</evidence>
<evidence type="ECO:0000256" key="13">
    <source>
        <dbReference type="ARBA" id="ARBA00077165"/>
    </source>
</evidence>
<gene>
    <name evidence="15" type="primary">aat</name>
    <name evidence="16" type="ORF">FOKN1_1984</name>
</gene>
<evidence type="ECO:0000313" key="17">
    <source>
        <dbReference type="Proteomes" id="UP000218765"/>
    </source>
</evidence>
<dbReference type="EMBL" id="AP018052">
    <property type="protein sequence ID" value="BAZ94364.1"/>
    <property type="molecule type" value="Genomic_DNA"/>
</dbReference>
<sequence>MTRRQSAPYWLNPANPRAPFPPVELALREPDGLLAVGGGLEPERLLNAYRHGIFPWYSEGQPILWWSPDPRTVLFPEQLKVSRSLAKTLRQRRFEVSLDTDFAGVIRGCAEPRRDEPGTWITTEIRQAYERLHGMGLAHSVETWQDGQLVGGLYGVALGRVFFGESMFSRTSDASKVAFVHLVRQLAAWDFALIDCQVHTRHLASLGAVDIPRRDFIQRLEAALQYPHRRGPWRFDSPEGVA</sequence>
<comment type="function">
    <text evidence="8 15">Functions in the N-end rule pathway of protein degradation where it conjugates Leu, Phe and, less efficiently, Met from aminoacyl-tRNAs to the N-termini of proteins containing an N-terminal arginine or lysine.</text>
</comment>
<evidence type="ECO:0000256" key="8">
    <source>
        <dbReference type="ARBA" id="ARBA00054043"/>
    </source>
</evidence>
<dbReference type="AlphaFoldDB" id="A0A1Z4VT36"/>
<dbReference type="KEGG" id="ttc:FOKN1_1984"/>
<evidence type="ECO:0000256" key="15">
    <source>
        <dbReference type="HAMAP-Rule" id="MF_00688"/>
    </source>
</evidence>
<evidence type="ECO:0000256" key="2">
    <source>
        <dbReference type="ARBA" id="ARBA00022490"/>
    </source>
</evidence>
<accession>A0A1Z4VT36</accession>
<evidence type="ECO:0000256" key="3">
    <source>
        <dbReference type="ARBA" id="ARBA00022679"/>
    </source>
</evidence>
<dbReference type="InterPro" id="IPR004616">
    <property type="entry name" value="Leu/Phe-tRNA_Trfase"/>
</dbReference>
<proteinExistence type="inferred from homology"/>
<dbReference type="Gene3D" id="3.40.630.70">
    <property type="entry name" value="Leucyl/phenylalanyl-tRNA-protein transferase, C-terminal domain"/>
    <property type="match status" value="1"/>
</dbReference>
<comment type="catalytic activity">
    <reaction evidence="7 15">
        <text>N-terminal L-lysyl-[protein] + L-leucyl-tRNA(Leu) = N-terminal L-leucyl-L-lysyl-[protein] + tRNA(Leu) + H(+)</text>
        <dbReference type="Rhea" id="RHEA:12340"/>
        <dbReference type="Rhea" id="RHEA-COMP:9613"/>
        <dbReference type="Rhea" id="RHEA-COMP:9622"/>
        <dbReference type="Rhea" id="RHEA-COMP:12670"/>
        <dbReference type="Rhea" id="RHEA-COMP:12671"/>
        <dbReference type="ChEBI" id="CHEBI:15378"/>
        <dbReference type="ChEBI" id="CHEBI:65249"/>
        <dbReference type="ChEBI" id="CHEBI:78442"/>
        <dbReference type="ChEBI" id="CHEBI:78494"/>
        <dbReference type="ChEBI" id="CHEBI:133043"/>
        <dbReference type="EC" id="2.3.2.6"/>
    </reaction>
</comment>
<evidence type="ECO:0000256" key="7">
    <source>
        <dbReference type="ARBA" id="ARBA00051538"/>
    </source>
</evidence>
<keyword evidence="3 15" id="KW-0808">Transferase</keyword>
<reference evidence="16 17" key="1">
    <citation type="submission" date="2017-05" db="EMBL/GenBank/DDBJ databases">
        <title>Thiocyanate degradation by Thiohalobacter thiocyanaticus FOKN1.</title>
        <authorList>
            <person name="Oshiki M."/>
            <person name="Fukushima T."/>
            <person name="Kawano S."/>
            <person name="Nakagawa J."/>
        </authorList>
    </citation>
    <scope>NUCLEOTIDE SEQUENCE [LARGE SCALE GENOMIC DNA]</scope>
    <source>
        <strain evidence="16 17">FOKN1</strain>
    </source>
</reference>
<dbReference type="InterPro" id="IPR042221">
    <property type="entry name" value="Leu/Phe-tRNA_Trfase_N"/>
</dbReference>
<protein>
    <recommendedName>
        <fullName evidence="11 15">Leucyl/phenylalanyl-tRNA--protein transferase</fullName>
        <ecNumber evidence="10 15">2.3.2.6</ecNumber>
    </recommendedName>
    <alternativeName>
        <fullName evidence="12 15">L/F-transferase</fullName>
    </alternativeName>
    <alternativeName>
        <fullName evidence="13 15">Leucyltransferase</fullName>
    </alternativeName>
    <alternativeName>
        <fullName evidence="14 15">Phenyalanyltransferase</fullName>
    </alternativeName>
</protein>
<keyword evidence="4 15" id="KW-0012">Acyltransferase</keyword>
<evidence type="ECO:0000256" key="9">
    <source>
        <dbReference type="ARBA" id="ARBA00061535"/>
    </source>
</evidence>
<dbReference type="PANTHER" id="PTHR30098:SF2">
    <property type="entry name" value="LEUCYL_PHENYLALANYL-TRNA--PROTEIN TRANSFERASE"/>
    <property type="match status" value="1"/>
</dbReference>
<dbReference type="EC" id="2.3.2.6" evidence="10 15"/>
<dbReference type="RefSeq" id="WP_096366463.1">
    <property type="nucleotide sequence ID" value="NZ_AP018052.1"/>
</dbReference>
<comment type="similarity">
    <text evidence="9 15">Belongs to the L/F-transferase family.</text>
</comment>
<dbReference type="InterPro" id="IPR016181">
    <property type="entry name" value="Acyl_CoA_acyltransferase"/>
</dbReference>
<comment type="catalytic activity">
    <reaction evidence="6 15">
        <text>N-terminal L-arginyl-[protein] + L-leucyl-tRNA(Leu) = N-terminal L-leucyl-L-arginyl-[protein] + tRNA(Leu) + H(+)</text>
        <dbReference type="Rhea" id="RHEA:50416"/>
        <dbReference type="Rhea" id="RHEA-COMP:9613"/>
        <dbReference type="Rhea" id="RHEA-COMP:9622"/>
        <dbReference type="Rhea" id="RHEA-COMP:12672"/>
        <dbReference type="Rhea" id="RHEA-COMP:12673"/>
        <dbReference type="ChEBI" id="CHEBI:15378"/>
        <dbReference type="ChEBI" id="CHEBI:64719"/>
        <dbReference type="ChEBI" id="CHEBI:78442"/>
        <dbReference type="ChEBI" id="CHEBI:78494"/>
        <dbReference type="ChEBI" id="CHEBI:133044"/>
        <dbReference type="EC" id="2.3.2.6"/>
    </reaction>
</comment>
<evidence type="ECO:0000256" key="14">
    <source>
        <dbReference type="ARBA" id="ARBA00083640"/>
    </source>
</evidence>
<dbReference type="Gene3D" id="3.30.70.3550">
    <property type="entry name" value="Leucyl/phenylalanyl-tRNA-protein transferase, N-terminal domain"/>
    <property type="match status" value="1"/>
</dbReference>
<dbReference type="GO" id="GO:0030163">
    <property type="term" value="P:protein catabolic process"/>
    <property type="evidence" value="ECO:0007669"/>
    <property type="project" value="UniProtKB-UniRule"/>
</dbReference>
<comment type="subcellular location">
    <subcellularLocation>
        <location evidence="1 15">Cytoplasm</location>
    </subcellularLocation>
</comment>
<evidence type="ECO:0000313" key="16">
    <source>
        <dbReference type="EMBL" id="BAZ94364.1"/>
    </source>
</evidence>
<dbReference type="FunFam" id="3.30.70.3550:FF:000001">
    <property type="entry name" value="Leucyl/phenylalanyl-tRNA--protein transferase"/>
    <property type="match status" value="1"/>
</dbReference>
<evidence type="ECO:0000256" key="1">
    <source>
        <dbReference type="ARBA" id="ARBA00004496"/>
    </source>
</evidence>
<dbReference type="GO" id="GO:0005737">
    <property type="term" value="C:cytoplasm"/>
    <property type="evidence" value="ECO:0007669"/>
    <property type="project" value="UniProtKB-SubCell"/>
</dbReference>
<dbReference type="Proteomes" id="UP000218765">
    <property type="component" value="Chromosome"/>
</dbReference>
<dbReference type="HAMAP" id="MF_00688">
    <property type="entry name" value="Leu_Phe_trans"/>
    <property type="match status" value="1"/>
</dbReference>
<dbReference type="OrthoDB" id="9790282at2"/>
<evidence type="ECO:0000256" key="10">
    <source>
        <dbReference type="ARBA" id="ARBA00066767"/>
    </source>
</evidence>
<evidence type="ECO:0000256" key="11">
    <source>
        <dbReference type="ARBA" id="ARBA00074372"/>
    </source>
</evidence>